<dbReference type="UniPathway" id="UPA00637"/>
<evidence type="ECO:0000256" key="7">
    <source>
        <dbReference type="HAMAP-Rule" id="MF_01069"/>
    </source>
</evidence>
<dbReference type="EMBL" id="CP000353">
    <property type="protein sequence ID" value="ABF11617.1"/>
    <property type="molecule type" value="Genomic_DNA"/>
</dbReference>
<dbReference type="PANTHER" id="PTHR30504:SF4">
    <property type="entry name" value="GLUCANS BIOSYNTHESIS PROTEIN G"/>
    <property type="match status" value="1"/>
</dbReference>
<keyword evidence="9" id="KW-0812">Transmembrane</keyword>
<keyword evidence="12" id="KW-1185">Reference proteome</keyword>
<evidence type="ECO:0000256" key="2">
    <source>
        <dbReference type="ARBA" id="ARBA00005001"/>
    </source>
</evidence>
<dbReference type="InterPro" id="IPR014718">
    <property type="entry name" value="GH-type_carb-bd"/>
</dbReference>
<feature type="domain" description="Glucan biosynthesis periplasmic MdoG C-terminal" evidence="10">
    <location>
        <begin position="108"/>
        <end position="583"/>
    </location>
</feature>
<protein>
    <recommendedName>
        <fullName evidence="4 7">Glucans biosynthesis protein G</fullName>
    </recommendedName>
</protein>
<evidence type="ECO:0000256" key="6">
    <source>
        <dbReference type="ARBA" id="ARBA00022764"/>
    </source>
</evidence>
<keyword evidence="9" id="KW-1133">Transmembrane helix</keyword>
<dbReference type="Proteomes" id="UP000002429">
    <property type="component" value="Plasmid megaplasmid"/>
</dbReference>
<name>Q1LE09_CUPMC</name>
<dbReference type="KEGG" id="rme:Rmet_4755"/>
<comment type="similarity">
    <text evidence="3 7">Belongs to the OpgD/OpgG family.</text>
</comment>
<dbReference type="PANTHER" id="PTHR30504">
    <property type="entry name" value="GLUCANS BIOSYNTHESIS PROTEIN"/>
    <property type="match status" value="1"/>
</dbReference>
<feature type="region of interest" description="Disordered" evidence="8">
    <location>
        <begin position="1"/>
        <end position="20"/>
    </location>
</feature>
<evidence type="ECO:0000256" key="4">
    <source>
        <dbReference type="ARBA" id="ARBA00015376"/>
    </source>
</evidence>
<sequence>MQQSHQTCPAVGLSGTGTDMPTRASLRSTLAHLLLLPHVEDSRSGHMIGSLLPLTHSRAFMTAITPSIRHDQIPTAAPARRLSARMSGLGRWIGGGLLAAMVVTAHAFDFETVAARARQLSASPYKPVKHDLPRELKDLPYERYREIEYKPERFAWRGQRLPFEVSFFHEGMVFDQPVKINEVVGNSVREFRFDPSAFNYGSHRVDPAKLKGLGFAGFKLLYPLNQGKRKDELASFLGASYFRALGKDQWYGLSARGLAVDTALNSGEEFPRFVEYWIERPAANDKQLTIYALMDSRRVSGAYRFVIKPGNETVMEVKSRLFLRENVTKLGLAPLTSMYLFGENQPSQDTDYRPEVHDSDGLSVQLGTGEWIWRPLVNPKRLLVTSFAATNPQGYGLMQRDRSFDNYQEIGAWYERRPSAWVEPKGNWGSGRVELVQIPTPDETNDNIVAFWVPDSPPKPKQAFDYEYRLKWQKDGENLPPLSWVTQTRRGQGLTRKQDDTSFSLMVDFEGPAFKKLPDDARLDAVISADANGELLKTTVQRNEATGGWRMTMFMRRKDENKPVELRGYLRNGNTTLSETWSYILPPG</sequence>
<dbReference type="GO" id="GO:0003824">
    <property type="term" value="F:catalytic activity"/>
    <property type="evidence" value="ECO:0007669"/>
    <property type="project" value="InterPro"/>
</dbReference>
<dbReference type="PIRSF" id="PIRSF006281">
    <property type="entry name" value="MdoG"/>
    <property type="match status" value="1"/>
</dbReference>
<keyword evidence="9" id="KW-0472">Membrane</keyword>
<dbReference type="InterPro" id="IPR023704">
    <property type="entry name" value="MdoG_OpgG"/>
</dbReference>
<keyword evidence="6 7" id="KW-0574">Periplasm</keyword>
<dbReference type="GO" id="GO:0030288">
    <property type="term" value="C:outer membrane-bounded periplasmic space"/>
    <property type="evidence" value="ECO:0007669"/>
    <property type="project" value="TreeGrafter"/>
</dbReference>
<dbReference type="SUPFAM" id="SSF74650">
    <property type="entry name" value="Galactose mutarotase-like"/>
    <property type="match status" value="1"/>
</dbReference>
<dbReference type="eggNOG" id="COG3131">
    <property type="taxonomic scope" value="Bacteria"/>
</dbReference>
<evidence type="ECO:0000313" key="12">
    <source>
        <dbReference type="Proteomes" id="UP000002429"/>
    </source>
</evidence>
<dbReference type="AlphaFoldDB" id="Q1LE09"/>
<dbReference type="Gene3D" id="2.70.98.10">
    <property type="match status" value="1"/>
</dbReference>
<evidence type="ECO:0000313" key="11">
    <source>
        <dbReference type="EMBL" id="ABF11617.1"/>
    </source>
</evidence>
<dbReference type="SUPFAM" id="SSF81296">
    <property type="entry name" value="E set domains"/>
    <property type="match status" value="1"/>
</dbReference>
<dbReference type="InterPro" id="IPR011013">
    <property type="entry name" value="Gal_mutarotase_sf_dom"/>
</dbReference>
<reference evidence="12" key="1">
    <citation type="journal article" date="2010" name="PLoS ONE">
        <title>The complete genome sequence of Cupriavidus metallidurans strain CH34, a master survivalist in harsh and anthropogenic environments.</title>
        <authorList>
            <person name="Janssen P.J."/>
            <person name="Van Houdt R."/>
            <person name="Moors H."/>
            <person name="Monsieurs P."/>
            <person name="Morin N."/>
            <person name="Michaux A."/>
            <person name="Benotmane M.A."/>
            <person name="Leys N."/>
            <person name="Vallaeys T."/>
            <person name="Lapidus A."/>
            <person name="Monchy S."/>
            <person name="Medigue C."/>
            <person name="Taghavi S."/>
            <person name="McCorkle S."/>
            <person name="Dunn J."/>
            <person name="van der Lelie D."/>
            <person name="Mergeay M."/>
        </authorList>
    </citation>
    <scope>NUCLEOTIDE SEQUENCE [LARGE SCALE GENOMIC DNA]</scope>
    <source>
        <strain evidence="12">ATCC 43123 / DSM 2839 / NBRC 102507 / CH34</strain>
    </source>
</reference>
<evidence type="ECO:0000256" key="8">
    <source>
        <dbReference type="SAM" id="MobiDB-lite"/>
    </source>
</evidence>
<dbReference type="GO" id="GO:0030246">
    <property type="term" value="F:carbohydrate binding"/>
    <property type="evidence" value="ECO:0007669"/>
    <property type="project" value="InterPro"/>
</dbReference>
<keyword evidence="11" id="KW-0614">Plasmid</keyword>
<dbReference type="InterPro" id="IPR013783">
    <property type="entry name" value="Ig-like_fold"/>
</dbReference>
<dbReference type="InterPro" id="IPR014756">
    <property type="entry name" value="Ig_E-set"/>
</dbReference>
<dbReference type="Gene3D" id="2.60.40.10">
    <property type="entry name" value="Immunoglobulins"/>
    <property type="match status" value="1"/>
</dbReference>
<dbReference type="GO" id="GO:0051274">
    <property type="term" value="P:beta-glucan biosynthetic process"/>
    <property type="evidence" value="ECO:0007669"/>
    <property type="project" value="TreeGrafter"/>
</dbReference>
<accession>Q1LE09</accession>
<dbReference type="InterPro" id="IPR014438">
    <property type="entry name" value="Glucan_biosyn_MdoG/MdoD"/>
</dbReference>
<feature type="transmembrane region" description="Helical" evidence="9">
    <location>
        <begin position="89"/>
        <end position="108"/>
    </location>
</feature>
<dbReference type="InterPro" id="IPR007444">
    <property type="entry name" value="Glucan_biosyn_MdoG_C"/>
</dbReference>
<evidence type="ECO:0000259" key="10">
    <source>
        <dbReference type="Pfam" id="PF04349"/>
    </source>
</evidence>
<dbReference type="HOGENOM" id="CLU_023403_2_0_4"/>
<dbReference type="FunFam" id="2.70.98.10:FF:000001">
    <property type="entry name" value="Glucans biosynthesis protein G"/>
    <property type="match status" value="1"/>
</dbReference>
<dbReference type="Pfam" id="PF04349">
    <property type="entry name" value="MdoG"/>
    <property type="match status" value="1"/>
</dbReference>
<geneLocation type="plasmid" evidence="11 12">
    <name>megaplasmid</name>
</geneLocation>
<evidence type="ECO:0000256" key="3">
    <source>
        <dbReference type="ARBA" id="ARBA00009284"/>
    </source>
</evidence>
<organism evidence="11 12">
    <name type="scientific">Cupriavidus metallidurans (strain ATCC 43123 / DSM 2839 / NBRC 102507 / CH34)</name>
    <name type="common">Ralstonia metallidurans</name>
    <dbReference type="NCBI Taxonomy" id="266264"/>
    <lineage>
        <taxon>Bacteria</taxon>
        <taxon>Pseudomonadati</taxon>
        <taxon>Pseudomonadota</taxon>
        <taxon>Betaproteobacteria</taxon>
        <taxon>Burkholderiales</taxon>
        <taxon>Burkholderiaceae</taxon>
        <taxon>Cupriavidus</taxon>
    </lineage>
</organism>
<keyword evidence="5 7" id="KW-0732">Signal</keyword>
<proteinExistence type="inferred from homology"/>
<comment type="pathway">
    <text evidence="2 7">Glycan metabolism; osmoregulated periplasmic glucan (OPG) biosynthesis.</text>
</comment>
<comment type="subcellular location">
    <subcellularLocation>
        <location evidence="1 7">Periplasm</location>
    </subcellularLocation>
</comment>
<dbReference type="HAMAP" id="MF_01069">
    <property type="entry name" value="MdoG_OpgG"/>
    <property type="match status" value="1"/>
</dbReference>
<comment type="function">
    <text evidence="7">Involved in the biosynthesis of osmoregulated periplasmic glucans (OPGs).</text>
</comment>
<gene>
    <name evidence="11" type="primary">mdoG</name>
    <name evidence="7" type="synonym">opgG</name>
    <name evidence="11" type="ordered locus">Rmet_4755</name>
</gene>
<evidence type="ECO:0000256" key="9">
    <source>
        <dbReference type="SAM" id="Phobius"/>
    </source>
</evidence>
<evidence type="ECO:0000256" key="1">
    <source>
        <dbReference type="ARBA" id="ARBA00004418"/>
    </source>
</evidence>
<evidence type="ECO:0000256" key="5">
    <source>
        <dbReference type="ARBA" id="ARBA00022729"/>
    </source>
</evidence>